<reference evidence="1 2" key="1">
    <citation type="journal article" date="2011" name="Stand. Genomic Sci.">
        <title>Complete genome sequence of Marivirga tractuosa type strain (H-43).</title>
        <authorList>
            <person name="Pagani I."/>
            <person name="Chertkov O."/>
            <person name="Lapidus A."/>
            <person name="Lucas S."/>
            <person name="Del Rio T.G."/>
            <person name="Tice H."/>
            <person name="Copeland A."/>
            <person name="Cheng J.F."/>
            <person name="Nolan M."/>
            <person name="Saunders E."/>
            <person name="Pitluck S."/>
            <person name="Held B."/>
            <person name="Goodwin L."/>
            <person name="Liolios K."/>
            <person name="Ovchinikova G."/>
            <person name="Ivanova N."/>
            <person name="Mavromatis K."/>
            <person name="Pati A."/>
            <person name="Chen A."/>
            <person name="Palaniappan K."/>
            <person name="Land M."/>
            <person name="Hauser L."/>
            <person name="Jeffries C.D."/>
            <person name="Detter J.C."/>
            <person name="Han C."/>
            <person name="Tapia R."/>
            <person name="Ngatchou-Djao O.D."/>
            <person name="Rohde M."/>
            <person name="Goker M."/>
            <person name="Spring S."/>
            <person name="Sikorski J."/>
            <person name="Woyke T."/>
            <person name="Bristow J."/>
            <person name="Eisen J.A."/>
            <person name="Markowitz V."/>
            <person name="Hugenholtz P."/>
            <person name="Klenk H.P."/>
            <person name="Kyrpides N.C."/>
        </authorList>
    </citation>
    <scope>NUCLEOTIDE SEQUENCE [LARGE SCALE GENOMIC DNA]</scope>
    <source>
        <strain evidence="2">ATCC 23168 / DSM 4126 / NBRC 15989 / NCIMB 1408 / VKM B-1430 / H-43</strain>
    </source>
</reference>
<protein>
    <submittedName>
        <fullName evidence="1">Transcriptional regulator, TetR family</fullName>
    </submittedName>
</protein>
<organism evidence="1 2">
    <name type="scientific">Marivirga tractuosa (strain ATCC 23168 / DSM 4126 / NBRC 15989 / NCIMB 1408 / VKM B-1430 / H-43)</name>
    <name type="common">Microscilla tractuosa</name>
    <name type="synonym">Flexibacter tractuosus</name>
    <dbReference type="NCBI Taxonomy" id="643867"/>
    <lineage>
        <taxon>Bacteria</taxon>
        <taxon>Pseudomonadati</taxon>
        <taxon>Bacteroidota</taxon>
        <taxon>Cytophagia</taxon>
        <taxon>Cytophagales</taxon>
        <taxon>Marivirgaceae</taxon>
        <taxon>Marivirga</taxon>
    </lineage>
</organism>
<dbReference type="eggNOG" id="COG1309">
    <property type="taxonomic scope" value="Bacteria"/>
</dbReference>
<dbReference type="Gene3D" id="1.10.357.10">
    <property type="entry name" value="Tetracycline Repressor, domain 2"/>
    <property type="match status" value="1"/>
</dbReference>
<dbReference type="EMBL" id="CP002349">
    <property type="protein sequence ID" value="ADR21059.1"/>
    <property type="molecule type" value="Genomic_DNA"/>
</dbReference>
<dbReference type="Proteomes" id="UP000008720">
    <property type="component" value="Chromosome"/>
</dbReference>
<evidence type="ECO:0000313" key="2">
    <source>
        <dbReference type="Proteomes" id="UP000008720"/>
    </source>
</evidence>
<keyword evidence="2" id="KW-1185">Reference proteome</keyword>
<dbReference type="SUPFAM" id="SSF46689">
    <property type="entry name" value="Homeodomain-like"/>
    <property type="match status" value="1"/>
</dbReference>
<dbReference type="AlphaFoldDB" id="E4TUV4"/>
<dbReference type="InterPro" id="IPR009057">
    <property type="entry name" value="Homeodomain-like_sf"/>
</dbReference>
<dbReference type="KEGG" id="mtt:Ftrac_1063"/>
<name>E4TUV4_MARTH</name>
<sequence length="187" mass="21730">MSKEQIWIEAGYQTFAFEGPQALRIEKLAKSVGIYKSSFYHFFSDLEVFTERLLDFHLIQAKAMSDKESNAQNEAELTQTLLDHKLDLLFNRQLRIHRDNADFQTCFLKTNEISLKGFMPIWKKVIDLQESSHLANMVLMLSIENFFLQITDETLNSSWISAYFSKIREMVQLFKTTNSIPSIDGSV</sequence>
<dbReference type="OrthoDB" id="1258954at2"/>
<evidence type="ECO:0000313" key="1">
    <source>
        <dbReference type="EMBL" id="ADR21059.1"/>
    </source>
</evidence>
<dbReference type="RefSeq" id="WP_013453210.1">
    <property type="nucleotide sequence ID" value="NC_014759.1"/>
</dbReference>
<proteinExistence type="predicted"/>
<accession>E4TUV4</accession>
<gene>
    <name evidence="1" type="ordered locus">Ftrac_1063</name>
</gene>
<dbReference type="HOGENOM" id="CLU_1446080_0_0_10"/>
<dbReference type="STRING" id="643867.Ftrac_1063"/>